<reference evidence="3" key="2">
    <citation type="submission" date="2019-10" db="EMBL/GenBank/DDBJ databases">
        <title>Conservation and host-specific expression of non-tandemly repeated heterogenous ribosome RNA gene in arbuscular mycorrhizal fungi.</title>
        <authorList>
            <person name="Maeda T."/>
            <person name="Kobayashi Y."/>
            <person name="Nakagawa T."/>
            <person name="Ezawa T."/>
            <person name="Yamaguchi K."/>
            <person name="Bino T."/>
            <person name="Nishimoto Y."/>
            <person name="Shigenobu S."/>
            <person name="Kawaguchi M."/>
        </authorList>
    </citation>
    <scope>NUCLEOTIDE SEQUENCE</scope>
    <source>
        <strain evidence="3">HR1</strain>
    </source>
</reference>
<feature type="coiled-coil region" evidence="1">
    <location>
        <begin position="3"/>
        <end position="31"/>
    </location>
</feature>
<name>A0A2Z6QTS5_9GLOM</name>
<dbReference type="Proteomes" id="UP000247702">
    <property type="component" value="Unassembled WGS sequence"/>
</dbReference>
<comment type="caution">
    <text evidence="2">The sequence shown here is derived from an EMBL/GenBank/DDBJ whole genome shotgun (WGS) entry which is preliminary data.</text>
</comment>
<evidence type="ECO:0000313" key="3">
    <source>
        <dbReference type="EMBL" id="GES84575.1"/>
    </source>
</evidence>
<accession>A0A2Z6QTS5</accession>
<keyword evidence="4" id="KW-1185">Reference proteome</keyword>
<dbReference type="Proteomes" id="UP000615446">
    <property type="component" value="Unassembled WGS sequence"/>
</dbReference>
<dbReference type="AlphaFoldDB" id="A0A2Z6QTS5"/>
<gene>
    <name evidence="3" type="ORF">RCL2_001169000</name>
    <name evidence="2" type="ORF">RclHR1_00220031</name>
</gene>
<keyword evidence="1" id="KW-0175">Coiled coil</keyword>
<reference evidence="2 4" key="1">
    <citation type="submission" date="2017-11" db="EMBL/GenBank/DDBJ databases">
        <title>The genome of Rhizophagus clarus HR1 reveals common genetic basis of auxotrophy among arbuscular mycorrhizal fungi.</title>
        <authorList>
            <person name="Kobayashi Y."/>
        </authorList>
    </citation>
    <scope>NUCLEOTIDE SEQUENCE [LARGE SCALE GENOMIC DNA]</scope>
    <source>
        <strain evidence="2 4">HR1</strain>
    </source>
</reference>
<sequence length="111" mass="13611">MYKEIMECLLKEKEKEEQKKKKDRIRKKTQRMLNIFKLFKGIGIRKIINVTDKNLTMLMTLTKEKRKKIVSEVNRNKEEINETDYEEVNTESNEEKIIEEEQYKYEEECEI</sequence>
<protein>
    <submittedName>
        <fullName evidence="2">Uncharacterized protein</fullName>
    </submittedName>
</protein>
<dbReference type="EMBL" id="BEXD01001335">
    <property type="protein sequence ID" value="GBB93597.1"/>
    <property type="molecule type" value="Genomic_DNA"/>
</dbReference>
<dbReference type="EMBL" id="BLAL01000081">
    <property type="protein sequence ID" value="GES84575.1"/>
    <property type="molecule type" value="Genomic_DNA"/>
</dbReference>
<evidence type="ECO:0000256" key="1">
    <source>
        <dbReference type="SAM" id="Coils"/>
    </source>
</evidence>
<organism evidence="2 4">
    <name type="scientific">Rhizophagus clarus</name>
    <dbReference type="NCBI Taxonomy" id="94130"/>
    <lineage>
        <taxon>Eukaryota</taxon>
        <taxon>Fungi</taxon>
        <taxon>Fungi incertae sedis</taxon>
        <taxon>Mucoromycota</taxon>
        <taxon>Glomeromycotina</taxon>
        <taxon>Glomeromycetes</taxon>
        <taxon>Glomerales</taxon>
        <taxon>Glomeraceae</taxon>
        <taxon>Rhizophagus</taxon>
    </lineage>
</organism>
<evidence type="ECO:0000313" key="2">
    <source>
        <dbReference type="EMBL" id="GBB93597.1"/>
    </source>
</evidence>
<evidence type="ECO:0000313" key="4">
    <source>
        <dbReference type="Proteomes" id="UP000247702"/>
    </source>
</evidence>
<proteinExistence type="predicted"/>